<dbReference type="KEGG" id="afr:AFE_1310"/>
<accession>B7J8Z2</accession>
<evidence type="ECO:0000313" key="2">
    <source>
        <dbReference type="Proteomes" id="UP000001362"/>
    </source>
</evidence>
<dbReference type="STRING" id="243159.AFE_1310"/>
<dbReference type="AlphaFoldDB" id="B7J8Z2"/>
<reference evidence="1 2" key="1">
    <citation type="journal article" date="2008" name="BMC Genomics">
        <title>Acidithiobacillus ferrooxidans metabolism: from genome sequence to industrial applications.</title>
        <authorList>
            <person name="Valdes J."/>
            <person name="Pedroso I."/>
            <person name="Quatrini R."/>
            <person name="Dodson R.J."/>
            <person name="Tettelin H."/>
            <person name="Blake R.II."/>
            <person name="Eisen J.A."/>
            <person name="Holmes D.S."/>
        </authorList>
    </citation>
    <scope>NUCLEOTIDE SEQUENCE [LARGE SCALE GENOMIC DNA]</scope>
    <source>
        <strain evidence="2">ATCC 23270 / DSM 14882 / CIP 104768 / NCIMB 8455</strain>
    </source>
</reference>
<sequence length="39" mass="4338">MGFFFAWSPTEPWAFAIGIWHPLAAPSSGRIPVCYLSPE</sequence>
<dbReference type="HOGENOM" id="CLU_3303174_0_0_6"/>
<dbReference type="EMBL" id="CP001219">
    <property type="protein sequence ID" value="ACK78710.1"/>
    <property type="molecule type" value="Genomic_DNA"/>
</dbReference>
<proteinExistence type="predicted"/>
<evidence type="ECO:0000313" key="1">
    <source>
        <dbReference type="EMBL" id="ACK78710.1"/>
    </source>
</evidence>
<protein>
    <submittedName>
        <fullName evidence="1">Uncharacterized protein</fullName>
    </submittedName>
</protein>
<keyword evidence="2" id="KW-1185">Reference proteome</keyword>
<organism evidence="1 2">
    <name type="scientific">Acidithiobacillus ferrooxidans (strain ATCC 23270 / DSM 14882 / CIP 104768 / NCIMB 8455)</name>
    <name type="common">Ferrobacillus ferrooxidans (strain ATCC 23270)</name>
    <dbReference type="NCBI Taxonomy" id="243159"/>
    <lineage>
        <taxon>Bacteria</taxon>
        <taxon>Pseudomonadati</taxon>
        <taxon>Pseudomonadota</taxon>
        <taxon>Acidithiobacillia</taxon>
        <taxon>Acidithiobacillales</taxon>
        <taxon>Acidithiobacillaceae</taxon>
        <taxon>Acidithiobacillus</taxon>
    </lineage>
</organism>
<dbReference type="PaxDb" id="243159-AFE_1310"/>
<dbReference type="Proteomes" id="UP000001362">
    <property type="component" value="Chromosome"/>
</dbReference>
<gene>
    <name evidence="1" type="ordered locus">AFE_1310</name>
</gene>
<name>B7J8Z2_ACIF2</name>